<evidence type="ECO:0000256" key="2">
    <source>
        <dbReference type="ARBA" id="ARBA00022840"/>
    </source>
</evidence>
<dbReference type="EMBL" id="KB445794">
    <property type="protein sequence ID" value="EMD38837.1"/>
    <property type="molecule type" value="Genomic_DNA"/>
</dbReference>
<dbReference type="GO" id="GO:0005737">
    <property type="term" value="C:cytoplasm"/>
    <property type="evidence" value="ECO:0007669"/>
    <property type="project" value="TreeGrafter"/>
</dbReference>
<keyword evidence="6" id="KW-1185">Reference proteome</keyword>
<evidence type="ECO:0000313" key="6">
    <source>
        <dbReference type="Proteomes" id="UP000016930"/>
    </source>
</evidence>
<organism evidence="5 6">
    <name type="scientific">Ceriporiopsis subvermispora (strain B)</name>
    <name type="common">White-rot fungus</name>
    <name type="synonym">Gelatoporia subvermispora</name>
    <dbReference type="NCBI Taxonomy" id="914234"/>
    <lineage>
        <taxon>Eukaryota</taxon>
        <taxon>Fungi</taxon>
        <taxon>Dikarya</taxon>
        <taxon>Basidiomycota</taxon>
        <taxon>Agaricomycotina</taxon>
        <taxon>Agaricomycetes</taxon>
        <taxon>Polyporales</taxon>
        <taxon>Gelatoporiaceae</taxon>
        <taxon>Gelatoporia</taxon>
    </lineage>
</organism>
<proteinExistence type="predicted"/>
<evidence type="ECO:0000259" key="4">
    <source>
        <dbReference type="PROSITE" id="PS50011"/>
    </source>
</evidence>
<dbReference type="PANTHER" id="PTHR24346:SF30">
    <property type="entry name" value="MATERNAL EMBRYONIC LEUCINE ZIPPER KINASE"/>
    <property type="match status" value="1"/>
</dbReference>
<keyword evidence="1" id="KW-0547">Nucleotide-binding</keyword>
<dbReference type="GO" id="GO:0035556">
    <property type="term" value="P:intracellular signal transduction"/>
    <property type="evidence" value="ECO:0007669"/>
    <property type="project" value="TreeGrafter"/>
</dbReference>
<feature type="domain" description="Protein kinase" evidence="4">
    <location>
        <begin position="1"/>
        <end position="373"/>
    </location>
</feature>
<protein>
    <recommendedName>
        <fullName evidence="4">Protein kinase domain-containing protein</fullName>
    </recommendedName>
</protein>
<evidence type="ECO:0000256" key="1">
    <source>
        <dbReference type="ARBA" id="ARBA00022741"/>
    </source>
</evidence>
<keyword evidence="2" id="KW-0067">ATP-binding</keyword>
<gene>
    <name evidence="5" type="ORF">CERSUDRAFT_112564</name>
</gene>
<dbReference type="GO" id="GO:0005524">
    <property type="term" value="F:ATP binding"/>
    <property type="evidence" value="ECO:0007669"/>
    <property type="project" value="UniProtKB-KW"/>
</dbReference>
<dbReference type="SUPFAM" id="SSF56112">
    <property type="entry name" value="Protein kinase-like (PK-like)"/>
    <property type="match status" value="1"/>
</dbReference>
<dbReference type="SMART" id="SM00220">
    <property type="entry name" value="S_TKc"/>
    <property type="match status" value="1"/>
</dbReference>
<dbReference type="OrthoDB" id="5987198at2759"/>
<dbReference type="InterPro" id="IPR011009">
    <property type="entry name" value="Kinase-like_dom_sf"/>
</dbReference>
<dbReference type="HOGENOM" id="CLU_044121_2_1_1"/>
<dbReference type="AlphaFoldDB" id="M2RK41"/>
<evidence type="ECO:0000256" key="3">
    <source>
        <dbReference type="SAM" id="MobiDB-lite"/>
    </source>
</evidence>
<reference evidence="5 6" key="1">
    <citation type="journal article" date="2012" name="Proc. Natl. Acad. Sci. U.S.A.">
        <title>Comparative genomics of Ceriporiopsis subvermispora and Phanerochaete chrysosporium provide insight into selective ligninolysis.</title>
        <authorList>
            <person name="Fernandez-Fueyo E."/>
            <person name="Ruiz-Duenas F.J."/>
            <person name="Ferreira P."/>
            <person name="Floudas D."/>
            <person name="Hibbett D.S."/>
            <person name="Canessa P."/>
            <person name="Larrondo L.F."/>
            <person name="James T.Y."/>
            <person name="Seelenfreund D."/>
            <person name="Lobos S."/>
            <person name="Polanco R."/>
            <person name="Tello M."/>
            <person name="Honda Y."/>
            <person name="Watanabe T."/>
            <person name="Watanabe T."/>
            <person name="Ryu J.S."/>
            <person name="Kubicek C.P."/>
            <person name="Schmoll M."/>
            <person name="Gaskell J."/>
            <person name="Hammel K.E."/>
            <person name="St John F.J."/>
            <person name="Vanden Wymelenberg A."/>
            <person name="Sabat G."/>
            <person name="Splinter BonDurant S."/>
            <person name="Syed K."/>
            <person name="Yadav J.S."/>
            <person name="Doddapaneni H."/>
            <person name="Subramanian V."/>
            <person name="Lavin J.L."/>
            <person name="Oguiza J.A."/>
            <person name="Perez G."/>
            <person name="Pisabarro A.G."/>
            <person name="Ramirez L."/>
            <person name="Santoyo F."/>
            <person name="Master E."/>
            <person name="Coutinho P.M."/>
            <person name="Henrissat B."/>
            <person name="Lombard V."/>
            <person name="Magnuson J.K."/>
            <person name="Kuees U."/>
            <person name="Hori C."/>
            <person name="Igarashi K."/>
            <person name="Samejima M."/>
            <person name="Held B.W."/>
            <person name="Barry K.W."/>
            <person name="LaButti K.M."/>
            <person name="Lapidus A."/>
            <person name="Lindquist E.A."/>
            <person name="Lucas S.M."/>
            <person name="Riley R."/>
            <person name="Salamov A.A."/>
            <person name="Hoffmeister D."/>
            <person name="Schwenk D."/>
            <person name="Hadar Y."/>
            <person name="Yarden O."/>
            <person name="de Vries R.P."/>
            <person name="Wiebenga A."/>
            <person name="Stenlid J."/>
            <person name="Eastwood D."/>
            <person name="Grigoriev I.V."/>
            <person name="Berka R.M."/>
            <person name="Blanchette R.A."/>
            <person name="Kersten P."/>
            <person name="Martinez A.T."/>
            <person name="Vicuna R."/>
            <person name="Cullen D."/>
        </authorList>
    </citation>
    <scope>NUCLEOTIDE SEQUENCE [LARGE SCALE GENOMIC DNA]</scope>
    <source>
        <strain evidence="5 6">B</strain>
    </source>
</reference>
<dbReference type="InterPro" id="IPR000719">
    <property type="entry name" value="Prot_kinase_dom"/>
</dbReference>
<evidence type="ECO:0000313" key="5">
    <source>
        <dbReference type="EMBL" id="EMD38837.1"/>
    </source>
</evidence>
<dbReference type="Proteomes" id="UP000016930">
    <property type="component" value="Unassembled WGS sequence"/>
</dbReference>
<dbReference type="Gene3D" id="1.10.510.10">
    <property type="entry name" value="Transferase(Phosphotransferase) domain 1"/>
    <property type="match status" value="1"/>
</dbReference>
<sequence>MTDAVQLPQGSSNAPAGRERGALTSSEIWWRDHQPWLRERGYLLRPRYTLDWVPSWKITGKRWWRCEDAYGPTRAVIMDAARALDGEMVVLKQVRKSRHPYEVDIAVYFSSEPLRSDARNHCIPVYEVLDVPDDPDLHLLVMPFLRPFDDPRMETIGEAVEFFKQIFEGLQFMHEHHVAHRDCMVLNIMMDPKPLYPDMYHPQVTDMKRDFSGDAKRFTRTKRPTRYMLIDFGLSRRYGIEEISPLEDPIWGGDKTVPEFLRSNDPCNPFPTDIYYLGNMIRETFLEATRGLEFMEPLVTDMVQDDPSRRPPIQQVADRFAKLLSSLKGRQLRSRLIYVKEDPALRFFRDVRHFFLTSYYLLARYPALPTPKS</sequence>
<feature type="region of interest" description="Disordered" evidence="3">
    <location>
        <begin position="1"/>
        <end position="20"/>
    </location>
</feature>
<dbReference type="PANTHER" id="PTHR24346">
    <property type="entry name" value="MAP/MICROTUBULE AFFINITY-REGULATING KINASE"/>
    <property type="match status" value="1"/>
</dbReference>
<accession>M2RK41</accession>
<dbReference type="GO" id="GO:0004674">
    <property type="term" value="F:protein serine/threonine kinase activity"/>
    <property type="evidence" value="ECO:0007669"/>
    <property type="project" value="TreeGrafter"/>
</dbReference>
<dbReference type="Pfam" id="PF00069">
    <property type="entry name" value="Pkinase"/>
    <property type="match status" value="1"/>
</dbReference>
<name>M2RK41_CERS8</name>
<dbReference type="PROSITE" id="PS50011">
    <property type="entry name" value="PROTEIN_KINASE_DOM"/>
    <property type="match status" value="1"/>
</dbReference>